<keyword evidence="2" id="KW-1185">Reference proteome</keyword>
<accession>A0A1Y6CZX6</accession>
<dbReference type="RefSeq" id="WP_085210760.1">
    <property type="nucleotide sequence ID" value="NZ_FXAM01000001.1"/>
</dbReference>
<evidence type="ECO:0000313" key="2">
    <source>
        <dbReference type="Proteomes" id="UP000192923"/>
    </source>
</evidence>
<dbReference type="AlphaFoldDB" id="A0A1Y6CZX6"/>
<evidence type="ECO:0000313" key="1">
    <source>
        <dbReference type="EMBL" id="SMF93862.1"/>
    </source>
</evidence>
<gene>
    <name evidence="1" type="ORF">SAMN02949497_1156</name>
</gene>
<proteinExistence type="predicted"/>
<organism evidence="1 2">
    <name type="scientific">Methylomagnum ishizawai</name>
    <dbReference type="NCBI Taxonomy" id="1760988"/>
    <lineage>
        <taxon>Bacteria</taxon>
        <taxon>Pseudomonadati</taxon>
        <taxon>Pseudomonadota</taxon>
        <taxon>Gammaproteobacteria</taxon>
        <taxon>Methylococcales</taxon>
        <taxon>Methylococcaceae</taxon>
        <taxon>Methylomagnum</taxon>
    </lineage>
</organism>
<reference evidence="1 2" key="1">
    <citation type="submission" date="2016-12" db="EMBL/GenBank/DDBJ databases">
        <authorList>
            <person name="Song W.-J."/>
            <person name="Kurnit D.M."/>
        </authorList>
    </citation>
    <scope>NUCLEOTIDE SEQUENCE [LARGE SCALE GENOMIC DNA]</scope>
    <source>
        <strain evidence="1 2">175</strain>
    </source>
</reference>
<dbReference type="OrthoDB" id="5561224at2"/>
<name>A0A1Y6CZX6_9GAMM</name>
<dbReference type="Proteomes" id="UP000192923">
    <property type="component" value="Unassembled WGS sequence"/>
</dbReference>
<sequence>MTPDPALADCLPRLAERHRSGELGDAVYAAAYFLAWQIALHGRRYASRQSKADPKPEADVWLPRFAGDGDTGLRTALVEAFERQYFLGVIPNVPVALAAWLRGDWPLTLTTAIPSPETVLDMQVAGTRPVTVVADYARALNPVLTHANGFAFLVHDLEHAYKFFHDPRSHRAQRRFFGLLREAVRAGRFDAYRRDPVFDERFDYLMSDMNTHVVHSLRFLGAVLIECLLRREGKGGKEALSVEAEAELVGFLRGLGGLWRFPAGAGVALGRLVRGGFGEEEARLIEAAVLAN</sequence>
<dbReference type="EMBL" id="FXAM01000001">
    <property type="protein sequence ID" value="SMF93862.1"/>
    <property type="molecule type" value="Genomic_DNA"/>
</dbReference>
<protein>
    <submittedName>
        <fullName evidence="1">Uncharacterized protein</fullName>
    </submittedName>
</protein>